<feature type="transmembrane region" description="Helical" evidence="9">
    <location>
        <begin position="103"/>
        <end position="126"/>
    </location>
</feature>
<evidence type="ECO:0000256" key="1">
    <source>
        <dbReference type="ARBA" id="ARBA00004477"/>
    </source>
</evidence>
<sequence length="371" mass="41303">MSDDNSNKKKGKQATKGDAQIVKENAQTIEFYKKILIIVNILFTLSTAIAWYVWWFMRQVGTKKSTGSVTDLNLEGSISEYAKDIILAIVITQFASLLHRYCWWLLLVIPLYAIYKAIMLFFFSSYAQLGASDKKHDDDDQADGKRGNGEIGIVNIDRTSTRPIAHSNPGELPPIRSQKQSFDDNSELYATVNKKRTTKDGQGIKTNVTSTNDATSRQDLSSMSIIDTSPTLHSTGFSIHIQHPPLTPPPLPPLPPQVHTSVATNHHKQISRGRSYYDDIIVCKSSQNRDQCLPTGDQQSRSEQPLHESYYSSVNSEQETGNGSDIYAEIANNSSSDVVYPNSQCHYYYRAPNDAGVGDDSSGSYATVFEQ</sequence>
<evidence type="ECO:0000256" key="8">
    <source>
        <dbReference type="SAM" id="MobiDB-lite"/>
    </source>
</evidence>
<dbReference type="InterPro" id="IPR008506">
    <property type="entry name" value="SND2/TMEM208"/>
</dbReference>
<gene>
    <name evidence="11" type="ORF">BYL167_LOCUS18249</name>
    <name evidence="10" type="ORF">GIL414_LOCUS12538</name>
</gene>
<dbReference type="AlphaFoldDB" id="A0A8S2NRD8"/>
<keyword evidence="6 9" id="KW-1133">Transmembrane helix</keyword>
<evidence type="ECO:0000256" key="9">
    <source>
        <dbReference type="SAM" id="Phobius"/>
    </source>
</evidence>
<accession>A0A8S2NRD8</accession>
<evidence type="ECO:0000313" key="12">
    <source>
        <dbReference type="Proteomes" id="UP000681720"/>
    </source>
</evidence>
<feature type="region of interest" description="Disordered" evidence="8">
    <location>
        <begin position="351"/>
        <end position="371"/>
    </location>
</feature>
<evidence type="ECO:0000256" key="4">
    <source>
        <dbReference type="ARBA" id="ARBA00022692"/>
    </source>
</evidence>
<evidence type="ECO:0000256" key="5">
    <source>
        <dbReference type="ARBA" id="ARBA00022824"/>
    </source>
</evidence>
<proteinExistence type="inferred from homology"/>
<evidence type="ECO:0000256" key="7">
    <source>
        <dbReference type="ARBA" id="ARBA00023136"/>
    </source>
</evidence>
<feature type="compositionally biased region" description="Basic and acidic residues" evidence="8">
    <location>
        <begin position="134"/>
        <end position="148"/>
    </location>
</feature>
<dbReference type="EMBL" id="CAJOBJ010004911">
    <property type="protein sequence ID" value="CAF4015129.1"/>
    <property type="molecule type" value="Genomic_DNA"/>
</dbReference>
<dbReference type="Proteomes" id="UP000681967">
    <property type="component" value="Unassembled WGS sequence"/>
</dbReference>
<dbReference type="GO" id="GO:0005773">
    <property type="term" value="C:vacuole"/>
    <property type="evidence" value="ECO:0007669"/>
    <property type="project" value="GOC"/>
</dbReference>
<dbReference type="EMBL" id="CAJOBH010007442">
    <property type="protein sequence ID" value="CAF4084251.1"/>
    <property type="molecule type" value="Genomic_DNA"/>
</dbReference>
<feature type="region of interest" description="Disordered" evidence="8">
    <location>
        <begin position="289"/>
        <end position="321"/>
    </location>
</feature>
<evidence type="ECO:0000256" key="6">
    <source>
        <dbReference type="ARBA" id="ARBA00022989"/>
    </source>
</evidence>
<organism evidence="10 12">
    <name type="scientific">Rotaria magnacalcarata</name>
    <dbReference type="NCBI Taxonomy" id="392030"/>
    <lineage>
        <taxon>Eukaryota</taxon>
        <taxon>Metazoa</taxon>
        <taxon>Spiralia</taxon>
        <taxon>Gnathifera</taxon>
        <taxon>Rotifera</taxon>
        <taxon>Eurotatoria</taxon>
        <taxon>Bdelloidea</taxon>
        <taxon>Philodinida</taxon>
        <taxon>Philodinidae</taxon>
        <taxon>Rotaria</taxon>
    </lineage>
</organism>
<feature type="region of interest" description="Disordered" evidence="8">
    <location>
        <begin position="134"/>
        <end position="153"/>
    </location>
</feature>
<reference evidence="10" key="1">
    <citation type="submission" date="2021-02" db="EMBL/GenBank/DDBJ databases">
        <authorList>
            <person name="Nowell W R."/>
        </authorList>
    </citation>
    <scope>NUCLEOTIDE SEQUENCE</scope>
</reference>
<comment type="caution">
    <text evidence="10">The sequence shown here is derived from an EMBL/GenBank/DDBJ whole genome shotgun (WGS) entry which is preliminary data.</text>
</comment>
<keyword evidence="5" id="KW-0256">Endoplasmic reticulum</keyword>
<feature type="region of interest" description="Disordered" evidence="8">
    <location>
        <begin position="158"/>
        <end position="180"/>
    </location>
</feature>
<dbReference type="Pfam" id="PF05620">
    <property type="entry name" value="TMEM208_SND2"/>
    <property type="match status" value="1"/>
</dbReference>
<feature type="compositionally biased region" description="Polar residues" evidence="8">
    <location>
        <begin position="361"/>
        <end position="371"/>
    </location>
</feature>
<dbReference type="PANTHER" id="PTHR13505:SF7">
    <property type="entry name" value="TRANSMEMBRANE PROTEIN 208"/>
    <property type="match status" value="1"/>
</dbReference>
<evidence type="ECO:0000256" key="2">
    <source>
        <dbReference type="ARBA" id="ARBA00009950"/>
    </source>
</evidence>
<comment type="subcellular location">
    <subcellularLocation>
        <location evidence="1">Endoplasmic reticulum membrane</location>
        <topology evidence="1">Multi-pass membrane protein</topology>
    </subcellularLocation>
</comment>
<dbReference type="GO" id="GO:0006624">
    <property type="term" value="P:vacuolar protein processing"/>
    <property type="evidence" value="ECO:0007669"/>
    <property type="project" value="TreeGrafter"/>
</dbReference>
<name>A0A8S2NRD8_9BILA</name>
<dbReference type="GO" id="GO:0005789">
    <property type="term" value="C:endoplasmic reticulum membrane"/>
    <property type="evidence" value="ECO:0007669"/>
    <property type="project" value="UniProtKB-SubCell"/>
</dbReference>
<protein>
    <recommendedName>
        <fullName evidence="3">Transmembrane protein 208</fullName>
    </recommendedName>
</protein>
<evidence type="ECO:0000313" key="10">
    <source>
        <dbReference type="EMBL" id="CAF4015129.1"/>
    </source>
</evidence>
<feature type="compositionally biased region" description="Polar residues" evidence="8">
    <location>
        <begin position="289"/>
        <end position="303"/>
    </location>
</feature>
<dbReference type="Proteomes" id="UP000681720">
    <property type="component" value="Unassembled WGS sequence"/>
</dbReference>
<keyword evidence="4 9" id="KW-0812">Transmembrane</keyword>
<comment type="similarity">
    <text evidence="2">Belongs to the TMEM208 family.</text>
</comment>
<feature type="compositionally biased region" description="Polar residues" evidence="8">
    <location>
        <begin position="310"/>
        <end position="321"/>
    </location>
</feature>
<evidence type="ECO:0000256" key="3">
    <source>
        <dbReference type="ARBA" id="ARBA00015033"/>
    </source>
</evidence>
<evidence type="ECO:0000313" key="11">
    <source>
        <dbReference type="EMBL" id="CAF4084251.1"/>
    </source>
</evidence>
<feature type="transmembrane region" description="Helical" evidence="9">
    <location>
        <begin position="35"/>
        <end position="57"/>
    </location>
</feature>
<keyword evidence="7 9" id="KW-0472">Membrane</keyword>
<dbReference type="PANTHER" id="PTHR13505">
    <property type="entry name" value="TRANSMEMBRANE PROTEIN 208"/>
    <property type="match status" value="1"/>
</dbReference>